<dbReference type="SMART" id="SM00947">
    <property type="entry name" value="Pro_CA"/>
    <property type="match status" value="1"/>
</dbReference>
<comment type="similarity">
    <text evidence="1 8">Belongs to the beta-class carbonic anhydrase family.</text>
</comment>
<dbReference type="GO" id="GO:0004089">
    <property type="term" value="F:carbonate dehydratase activity"/>
    <property type="evidence" value="ECO:0007669"/>
    <property type="project" value="UniProtKB-UniRule"/>
</dbReference>
<evidence type="ECO:0000256" key="8">
    <source>
        <dbReference type="RuleBase" id="RU003956"/>
    </source>
</evidence>
<dbReference type="Gene3D" id="3.40.1050.10">
    <property type="entry name" value="Carbonic anhydrase"/>
    <property type="match status" value="1"/>
</dbReference>
<evidence type="ECO:0000256" key="7">
    <source>
        <dbReference type="PIRSR" id="PIRSR601765-1"/>
    </source>
</evidence>
<evidence type="ECO:0000256" key="2">
    <source>
        <dbReference type="ARBA" id="ARBA00012925"/>
    </source>
</evidence>
<protein>
    <recommendedName>
        <fullName evidence="2 8">Carbonic anhydrase</fullName>
        <ecNumber evidence="2 8">4.2.1.1</ecNumber>
    </recommendedName>
    <alternativeName>
        <fullName evidence="8">Carbonate dehydratase</fullName>
    </alternativeName>
</protein>
<keyword evidence="4 7" id="KW-0862">Zinc</keyword>
<evidence type="ECO:0000256" key="3">
    <source>
        <dbReference type="ARBA" id="ARBA00022723"/>
    </source>
</evidence>
<evidence type="ECO:0000256" key="4">
    <source>
        <dbReference type="ARBA" id="ARBA00022833"/>
    </source>
</evidence>
<accession>B6QNG4</accession>
<dbReference type="GO" id="GO:0034599">
    <property type="term" value="P:cellular response to oxidative stress"/>
    <property type="evidence" value="ECO:0007669"/>
    <property type="project" value="TreeGrafter"/>
</dbReference>
<dbReference type="HOGENOM" id="CLU_053879_7_0_1"/>
<dbReference type="Proteomes" id="UP000001294">
    <property type="component" value="Unassembled WGS sequence"/>
</dbReference>
<feature type="binding site" evidence="7">
    <location>
        <position position="130"/>
    </location>
    <ligand>
        <name>Zn(2+)</name>
        <dbReference type="ChEBI" id="CHEBI:29105"/>
    </ligand>
</feature>
<feature type="binding site" evidence="7">
    <location>
        <position position="133"/>
    </location>
    <ligand>
        <name>Zn(2+)</name>
        <dbReference type="ChEBI" id="CHEBI:29105"/>
    </ligand>
</feature>
<dbReference type="InterPro" id="IPR036874">
    <property type="entry name" value="Carbonic_anhydrase_sf"/>
</dbReference>
<dbReference type="OrthoDB" id="10248475at2759"/>
<comment type="cofactor">
    <cofactor evidence="7">
        <name>Zn(2+)</name>
        <dbReference type="ChEBI" id="CHEBI:29105"/>
    </cofactor>
    <text evidence="7">Binds 1 zinc ion per subunit.</text>
</comment>
<name>B6QNG4_TALMQ</name>
<dbReference type="PANTHER" id="PTHR11002:SF76">
    <property type="entry name" value="CARBONIC ANHYDRASE"/>
    <property type="match status" value="1"/>
</dbReference>
<dbReference type="GO" id="GO:0005737">
    <property type="term" value="C:cytoplasm"/>
    <property type="evidence" value="ECO:0007669"/>
    <property type="project" value="TreeGrafter"/>
</dbReference>
<dbReference type="EMBL" id="DS995903">
    <property type="protein sequence ID" value="EEA21452.1"/>
    <property type="molecule type" value="Genomic_DNA"/>
</dbReference>
<keyword evidence="10" id="KW-1185">Reference proteome</keyword>
<reference evidence="10" key="1">
    <citation type="journal article" date="2015" name="Genome Announc.">
        <title>Genome sequence of the AIDS-associated pathogen Penicillium marneffei (ATCC18224) and its near taxonomic relative Talaromyces stipitatus (ATCC10500).</title>
        <authorList>
            <person name="Nierman W.C."/>
            <person name="Fedorova-Abrams N.D."/>
            <person name="Andrianopoulos A."/>
        </authorList>
    </citation>
    <scope>NUCLEOTIDE SEQUENCE [LARGE SCALE GENOMIC DNA]</scope>
    <source>
        <strain evidence="10">ATCC 18224 / CBS 334.59 / QM 7333</strain>
    </source>
</reference>
<evidence type="ECO:0000313" key="9">
    <source>
        <dbReference type="EMBL" id="EEA21452.1"/>
    </source>
</evidence>
<comment type="function">
    <text evidence="8">Reversible hydration of carbon dioxide.</text>
</comment>
<evidence type="ECO:0000256" key="5">
    <source>
        <dbReference type="ARBA" id="ARBA00023239"/>
    </source>
</evidence>
<feature type="binding site" evidence="7">
    <location>
        <position position="73"/>
    </location>
    <ligand>
        <name>Zn(2+)</name>
        <dbReference type="ChEBI" id="CHEBI:29105"/>
    </ligand>
</feature>
<dbReference type="PANTHER" id="PTHR11002">
    <property type="entry name" value="CARBONIC ANHYDRASE"/>
    <property type="match status" value="1"/>
</dbReference>
<gene>
    <name evidence="9" type="ORF">PMAA_052600</name>
</gene>
<evidence type="ECO:0000256" key="6">
    <source>
        <dbReference type="ARBA" id="ARBA00048348"/>
    </source>
</evidence>
<keyword evidence="5 8" id="KW-0456">Lyase</keyword>
<feature type="binding site" evidence="7">
    <location>
        <position position="75"/>
    </location>
    <ligand>
        <name>Zn(2+)</name>
        <dbReference type="ChEBI" id="CHEBI:29105"/>
    </ligand>
</feature>
<dbReference type="PhylomeDB" id="B6QNG4"/>
<dbReference type="GO" id="GO:0008270">
    <property type="term" value="F:zinc ion binding"/>
    <property type="evidence" value="ECO:0007669"/>
    <property type="project" value="UniProtKB-UniRule"/>
</dbReference>
<dbReference type="EC" id="4.2.1.1" evidence="2 8"/>
<evidence type="ECO:0000313" key="10">
    <source>
        <dbReference type="Proteomes" id="UP000001294"/>
    </source>
</evidence>
<dbReference type="VEuPathDB" id="FungiDB:PMAA_052600"/>
<sequence>MLSPLRASLNTLRPRISTYSTTISRTSHIAAMGQRLFSQFQQPETPDYKVEPIPRDLIPSLGQSKQQILWLGCSDSGYEETTTLNNLLEDEMIVVRNWGNMALSTDLAWASAVQHAVEMLGVKHIIVCGHYGCGIVKTDSATNSAYPWQKKISTLCSAHQHELECLADSERNKHLVELNVIKQMEGVRDLLDIVSPEKNRRITVHGFIYDRKGHRANRILLN</sequence>
<dbReference type="SUPFAM" id="SSF53056">
    <property type="entry name" value="beta-carbonic anhydrase, cab"/>
    <property type="match status" value="1"/>
</dbReference>
<comment type="catalytic activity">
    <reaction evidence="6 8">
        <text>hydrogencarbonate + H(+) = CO2 + H2O</text>
        <dbReference type="Rhea" id="RHEA:10748"/>
        <dbReference type="ChEBI" id="CHEBI:15377"/>
        <dbReference type="ChEBI" id="CHEBI:15378"/>
        <dbReference type="ChEBI" id="CHEBI:16526"/>
        <dbReference type="ChEBI" id="CHEBI:17544"/>
        <dbReference type="EC" id="4.2.1.1"/>
    </reaction>
</comment>
<organism evidence="9 10">
    <name type="scientific">Talaromyces marneffei (strain ATCC 18224 / CBS 334.59 / QM 7333)</name>
    <name type="common">Penicillium marneffei</name>
    <dbReference type="NCBI Taxonomy" id="441960"/>
    <lineage>
        <taxon>Eukaryota</taxon>
        <taxon>Fungi</taxon>
        <taxon>Dikarya</taxon>
        <taxon>Ascomycota</taxon>
        <taxon>Pezizomycotina</taxon>
        <taxon>Eurotiomycetes</taxon>
        <taxon>Eurotiomycetidae</taxon>
        <taxon>Eurotiales</taxon>
        <taxon>Trichocomaceae</taxon>
        <taxon>Talaromyces</taxon>
        <taxon>Talaromyces sect. Talaromyces</taxon>
    </lineage>
</organism>
<keyword evidence="3 7" id="KW-0479">Metal-binding</keyword>
<dbReference type="Pfam" id="PF00484">
    <property type="entry name" value="Pro_CA"/>
    <property type="match status" value="1"/>
</dbReference>
<dbReference type="GO" id="GO:0071244">
    <property type="term" value="P:cellular response to carbon dioxide"/>
    <property type="evidence" value="ECO:0007669"/>
    <property type="project" value="TreeGrafter"/>
</dbReference>
<proteinExistence type="inferred from homology"/>
<dbReference type="InterPro" id="IPR001765">
    <property type="entry name" value="Carbonic_anhydrase"/>
</dbReference>
<dbReference type="AlphaFoldDB" id="B6QNG4"/>
<dbReference type="STRING" id="441960.B6QNG4"/>
<evidence type="ECO:0000256" key="1">
    <source>
        <dbReference type="ARBA" id="ARBA00006217"/>
    </source>
</evidence>